<dbReference type="GO" id="GO:0005524">
    <property type="term" value="F:ATP binding"/>
    <property type="evidence" value="ECO:0007669"/>
    <property type="project" value="InterPro"/>
</dbReference>
<dbReference type="Gene3D" id="3.40.50.300">
    <property type="entry name" value="P-loop containing nucleotide triphosphate hydrolases"/>
    <property type="match status" value="1"/>
</dbReference>
<name>A0A6F8V6L2_9PROT</name>
<dbReference type="REBASE" id="396331">
    <property type="entry name" value="NbaT11ORF1790P"/>
</dbReference>
<keyword evidence="3" id="KW-1185">Reference proteome</keyword>
<dbReference type="SUPFAM" id="SSF52540">
    <property type="entry name" value="P-loop containing nucleoside triphosphate hydrolases"/>
    <property type="match status" value="2"/>
</dbReference>
<dbReference type="Pfam" id="PF04851">
    <property type="entry name" value="ResIII"/>
    <property type="match status" value="1"/>
</dbReference>
<reference evidence="3" key="1">
    <citation type="submission" date="2020-03" db="EMBL/GenBank/DDBJ databases">
        <title>Complete genome sequence of sulfur-oxidizing bacterium skT11.</title>
        <authorList>
            <person name="Kanda M."/>
            <person name="Kojima H."/>
            <person name="Fukui M."/>
        </authorList>
    </citation>
    <scope>NUCLEOTIDE SEQUENCE [LARGE SCALE GENOMIC DNA]</scope>
    <source>
        <strain evidence="3">skT11</strain>
    </source>
</reference>
<dbReference type="EMBL" id="AP022853">
    <property type="protein sequence ID" value="BCB25294.1"/>
    <property type="molecule type" value="Genomic_DNA"/>
</dbReference>
<gene>
    <name evidence="2" type="ORF">SKTS_01800</name>
</gene>
<evidence type="ECO:0000313" key="2">
    <source>
        <dbReference type="EMBL" id="BCB25294.1"/>
    </source>
</evidence>
<evidence type="ECO:0000259" key="1">
    <source>
        <dbReference type="Pfam" id="PF04851"/>
    </source>
</evidence>
<feature type="domain" description="Helicase/UvrB N-terminal" evidence="1">
    <location>
        <begin position="49"/>
        <end position="210"/>
    </location>
</feature>
<dbReference type="GO" id="GO:0005829">
    <property type="term" value="C:cytosol"/>
    <property type="evidence" value="ECO:0007669"/>
    <property type="project" value="TreeGrafter"/>
</dbReference>
<evidence type="ECO:0000313" key="3">
    <source>
        <dbReference type="Proteomes" id="UP000502260"/>
    </source>
</evidence>
<dbReference type="Proteomes" id="UP000502260">
    <property type="component" value="Chromosome"/>
</dbReference>
<sequence length="848" mass="93585">MSTQTVLKRFQQEAADNGTAILRTCLTELAKVRGTANYAANKKLIVADVGALLFEAPTGTGKTLMAGHVAENISQLHNIAGLPKVVWFWIAPFSGLIDQAIRTIRTEFDTLRPKNPATDREPTDLKSGDVFVTTWASVAVANEASRKARTSTEVMPSVDDLVVYARAQGFAIGVIIDEAHHTFRGATQAFAFYKEVLSPELTILATATPRDKDIETFTKATGITNLRRITVSRQQAIDDRLIKEGVKVAVFKAPNDVQSLIDFKRTALKQGVATHKKLKQIIAEAGLTVTPLLLVQVDSETGSVEQATQWLKELGFRTDGDNSLIRSHTADEPDPYLSTIAADESVEVLIFKLAVAIGFDAPRAFTLVSFRPSRDEDFGVQIVGRILRVDRRLQIVKNLPNQLNNGYVFLSDNTGQTGLTSAAQRINAVKTELASVTTNVAIVSIGGDEPAAQLTQHGQTTFLTSSGHVGAADLGADSFTLGEEISGGRASSAIGGLCGSPSLQDALFGEWGLTVTAGSNSTPTSKPGPATGNFSYPLRSDLGAPRSFHRAMLSLESTDIVKEIVGRFRFDDDALLVAQQNAAKIIMEEVEIFGNRKDRPEEIRAELAQREIDARAQQALFKADDYDVIDVRVLHQALMAQLTKEIEHRGIDHLFDTDAKVRSGLHKILALRPLQLKRAISEAVANHTVSEEADPIPSEMRSFIALDPARLNLYGVFPDDLNTWERPFAEHLDDDLTGTVLWWHRNPPRKRFSVGMPLPGQPDFYPDFIVGVKDRTRGNGILLMETKRVINDQERNALVKAQAEHPDYAKVMMIYWEEKRDWQIVEYDPRNDKNYLDRVLRPELMVTY</sequence>
<dbReference type="GO" id="GO:0003677">
    <property type="term" value="F:DNA binding"/>
    <property type="evidence" value="ECO:0007669"/>
    <property type="project" value="InterPro"/>
</dbReference>
<accession>A0A6F8V6L2</accession>
<dbReference type="InterPro" id="IPR027417">
    <property type="entry name" value="P-loop_NTPase"/>
</dbReference>
<dbReference type="GO" id="GO:0016787">
    <property type="term" value="F:hydrolase activity"/>
    <property type="evidence" value="ECO:0007669"/>
    <property type="project" value="InterPro"/>
</dbReference>
<protein>
    <recommendedName>
        <fullName evidence="1">Helicase/UvrB N-terminal domain-containing protein</fullName>
    </recommendedName>
</protein>
<dbReference type="InterPro" id="IPR006935">
    <property type="entry name" value="Helicase/UvrB_N"/>
</dbReference>
<dbReference type="KEGG" id="slac:SKTS_01800"/>
<dbReference type="RefSeq" id="WP_173058988.1">
    <property type="nucleotide sequence ID" value="NZ_AP022853.1"/>
</dbReference>
<dbReference type="AlphaFoldDB" id="A0A6F8V6L2"/>
<dbReference type="InterPro" id="IPR050742">
    <property type="entry name" value="Helicase_Restrict-Modif_Enz"/>
</dbReference>
<dbReference type="PANTHER" id="PTHR47396:SF1">
    <property type="entry name" value="ATP-DEPENDENT HELICASE IRC3-RELATED"/>
    <property type="match status" value="1"/>
</dbReference>
<dbReference type="PANTHER" id="PTHR47396">
    <property type="entry name" value="TYPE I RESTRICTION ENZYME ECOKI R PROTEIN"/>
    <property type="match status" value="1"/>
</dbReference>
<proteinExistence type="predicted"/>
<organism evidence="2 3">
    <name type="scientific">Sulfurimicrobium lacus</name>
    <dbReference type="NCBI Taxonomy" id="2715678"/>
    <lineage>
        <taxon>Bacteria</taxon>
        <taxon>Pseudomonadati</taxon>
        <taxon>Pseudomonadota</taxon>
        <taxon>Betaproteobacteria</taxon>
        <taxon>Nitrosomonadales</taxon>
        <taxon>Sulfuricellaceae</taxon>
        <taxon>Sulfurimicrobium</taxon>
    </lineage>
</organism>